<accession>A0ABW4TKI0</accession>
<gene>
    <name evidence="2" type="ORF">ACFSDE_09800</name>
</gene>
<evidence type="ECO:0000313" key="2">
    <source>
        <dbReference type="EMBL" id="MFD1947085.1"/>
    </source>
</evidence>
<sequence>MNASPEAKHAPVGALRAGLLLLVVGALLAWWSPGEVPGWVWVTTIFVGGVLVATALGIRMLRA</sequence>
<organism evidence="2 3">
    <name type="scientific">Nocardioides aestuarii</name>
    <dbReference type="NCBI Taxonomy" id="252231"/>
    <lineage>
        <taxon>Bacteria</taxon>
        <taxon>Bacillati</taxon>
        <taxon>Actinomycetota</taxon>
        <taxon>Actinomycetes</taxon>
        <taxon>Propionibacteriales</taxon>
        <taxon>Nocardioidaceae</taxon>
        <taxon>Nocardioides</taxon>
    </lineage>
</organism>
<dbReference type="Proteomes" id="UP001597351">
    <property type="component" value="Unassembled WGS sequence"/>
</dbReference>
<feature type="transmembrane region" description="Helical" evidence="1">
    <location>
        <begin position="38"/>
        <end position="58"/>
    </location>
</feature>
<reference evidence="3" key="1">
    <citation type="journal article" date="2019" name="Int. J. Syst. Evol. Microbiol.">
        <title>The Global Catalogue of Microorganisms (GCM) 10K type strain sequencing project: providing services to taxonomists for standard genome sequencing and annotation.</title>
        <authorList>
            <consortium name="The Broad Institute Genomics Platform"/>
            <consortium name="The Broad Institute Genome Sequencing Center for Infectious Disease"/>
            <person name="Wu L."/>
            <person name="Ma J."/>
        </authorList>
    </citation>
    <scope>NUCLEOTIDE SEQUENCE [LARGE SCALE GENOMIC DNA]</scope>
    <source>
        <strain evidence="3">CGMCC 1.12477</strain>
    </source>
</reference>
<feature type="transmembrane region" description="Helical" evidence="1">
    <location>
        <begin position="12"/>
        <end position="32"/>
    </location>
</feature>
<comment type="caution">
    <text evidence="2">The sequence shown here is derived from an EMBL/GenBank/DDBJ whole genome shotgun (WGS) entry which is preliminary data.</text>
</comment>
<evidence type="ECO:0000313" key="3">
    <source>
        <dbReference type="Proteomes" id="UP001597351"/>
    </source>
</evidence>
<keyword evidence="1" id="KW-1133">Transmembrane helix</keyword>
<keyword evidence="3" id="KW-1185">Reference proteome</keyword>
<proteinExistence type="predicted"/>
<protein>
    <recommendedName>
        <fullName evidence="4">DUF4175 domain-containing protein</fullName>
    </recommendedName>
</protein>
<evidence type="ECO:0008006" key="4">
    <source>
        <dbReference type="Google" id="ProtNLM"/>
    </source>
</evidence>
<evidence type="ECO:0000256" key="1">
    <source>
        <dbReference type="SAM" id="Phobius"/>
    </source>
</evidence>
<dbReference type="EMBL" id="JBHUGD010000003">
    <property type="protein sequence ID" value="MFD1947085.1"/>
    <property type="molecule type" value="Genomic_DNA"/>
</dbReference>
<keyword evidence="1" id="KW-0472">Membrane</keyword>
<dbReference type="RefSeq" id="WP_343917851.1">
    <property type="nucleotide sequence ID" value="NZ_BAAAJT010000002.1"/>
</dbReference>
<keyword evidence="1" id="KW-0812">Transmembrane</keyword>
<name>A0ABW4TKI0_9ACTN</name>